<reference evidence="1 2" key="1">
    <citation type="submission" date="2020-08" db="EMBL/GenBank/DDBJ databases">
        <title>Genomic Encyclopedia of Type Strains, Phase IV (KMG-IV): sequencing the most valuable type-strain genomes for metagenomic binning, comparative biology and taxonomic classification.</title>
        <authorList>
            <person name="Goeker M."/>
        </authorList>
    </citation>
    <scope>NUCLEOTIDE SEQUENCE [LARGE SCALE GENOMIC DNA]</scope>
    <source>
        <strain evidence="1 2">DSM 105481</strain>
    </source>
</reference>
<name>A0ABR6CQS0_9BACI</name>
<protein>
    <submittedName>
        <fullName evidence="1">Uncharacterized protein</fullName>
    </submittedName>
</protein>
<dbReference type="EMBL" id="JACJHX010000005">
    <property type="protein sequence ID" value="MBA9026925.1"/>
    <property type="molecule type" value="Genomic_DNA"/>
</dbReference>
<accession>A0ABR6CQS0</accession>
<comment type="caution">
    <text evidence="1">The sequence shown here is derived from an EMBL/GenBank/DDBJ whole genome shotgun (WGS) entry which is preliminary data.</text>
</comment>
<dbReference type="Proteomes" id="UP000626697">
    <property type="component" value="Unassembled WGS sequence"/>
</dbReference>
<gene>
    <name evidence="1" type="ORF">HNP81_002210</name>
</gene>
<proteinExistence type="predicted"/>
<keyword evidence="2" id="KW-1185">Reference proteome</keyword>
<organism evidence="1 2">
    <name type="scientific">Peribacillus huizhouensis</name>
    <dbReference type="NCBI Taxonomy" id="1501239"/>
    <lineage>
        <taxon>Bacteria</taxon>
        <taxon>Bacillati</taxon>
        <taxon>Bacillota</taxon>
        <taxon>Bacilli</taxon>
        <taxon>Bacillales</taxon>
        <taxon>Bacillaceae</taxon>
        <taxon>Peribacillus</taxon>
    </lineage>
</organism>
<sequence length="39" mass="4549">MTENHVRFSDDYPYSHHQDVFRQFLSVNPGLLILSANTV</sequence>
<evidence type="ECO:0000313" key="2">
    <source>
        <dbReference type="Proteomes" id="UP000626697"/>
    </source>
</evidence>
<evidence type="ECO:0000313" key="1">
    <source>
        <dbReference type="EMBL" id="MBA9026925.1"/>
    </source>
</evidence>